<dbReference type="CDD" id="cd19501">
    <property type="entry name" value="RecA-like_FtsH"/>
    <property type="match status" value="1"/>
</dbReference>
<evidence type="ECO:0000256" key="4">
    <source>
        <dbReference type="ARBA" id="ARBA00010044"/>
    </source>
</evidence>
<evidence type="ECO:0000256" key="10">
    <source>
        <dbReference type="ARBA" id="ARBA00022801"/>
    </source>
</evidence>
<evidence type="ECO:0000313" key="21">
    <source>
        <dbReference type="Proteomes" id="UP000762676"/>
    </source>
</evidence>
<keyword evidence="9" id="KW-0547">Nucleotide-binding</keyword>
<evidence type="ECO:0000256" key="6">
    <source>
        <dbReference type="ARBA" id="ARBA00022670"/>
    </source>
</evidence>
<dbReference type="NCBIfam" id="TIGR01241">
    <property type="entry name" value="FtsH_fam"/>
    <property type="match status" value="1"/>
</dbReference>
<keyword evidence="21" id="KW-1185">Reference proteome</keyword>
<dbReference type="InterPro" id="IPR003960">
    <property type="entry name" value="ATPase_AAA_CS"/>
</dbReference>
<keyword evidence="7 18" id="KW-0812">Transmembrane</keyword>
<evidence type="ECO:0000256" key="17">
    <source>
        <dbReference type="SAM" id="MobiDB-lite"/>
    </source>
</evidence>
<keyword evidence="15 20" id="KW-0482">Metalloprotease</keyword>
<evidence type="ECO:0000256" key="13">
    <source>
        <dbReference type="ARBA" id="ARBA00022946"/>
    </source>
</evidence>
<evidence type="ECO:0000256" key="1">
    <source>
        <dbReference type="ARBA" id="ARBA00001947"/>
    </source>
</evidence>
<comment type="similarity">
    <text evidence="4">In the C-terminal section; belongs to the peptidase M41 family.</text>
</comment>
<dbReference type="PANTHER" id="PTHR43655:SF8">
    <property type="entry name" value="PARAPLEGIN"/>
    <property type="match status" value="1"/>
</dbReference>
<reference evidence="20 21" key="1">
    <citation type="journal article" date="2021" name="Elife">
        <title>Chloroplast acquisition without the gene transfer in kleptoplastic sea slugs, Plakobranchus ocellatus.</title>
        <authorList>
            <person name="Maeda T."/>
            <person name="Takahashi S."/>
            <person name="Yoshida T."/>
            <person name="Shimamura S."/>
            <person name="Takaki Y."/>
            <person name="Nagai Y."/>
            <person name="Toyoda A."/>
            <person name="Suzuki Y."/>
            <person name="Arimoto A."/>
            <person name="Ishii H."/>
            <person name="Satoh N."/>
            <person name="Nishiyama T."/>
            <person name="Hasebe M."/>
            <person name="Maruyama T."/>
            <person name="Minagawa J."/>
            <person name="Obokata J."/>
            <person name="Shigenobu S."/>
        </authorList>
    </citation>
    <scope>NUCLEOTIDE SEQUENCE [LARGE SCALE GENOMIC DNA]</scope>
</reference>
<keyword evidence="16 18" id="KW-0472">Membrane</keyword>
<evidence type="ECO:0000256" key="9">
    <source>
        <dbReference type="ARBA" id="ARBA00022741"/>
    </source>
</evidence>
<organism evidence="20 21">
    <name type="scientific">Elysia marginata</name>
    <dbReference type="NCBI Taxonomy" id="1093978"/>
    <lineage>
        <taxon>Eukaryota</taxon>
        <taxon>Metazoa</taxon>
        <taxon>Spiralia</taxon>
        <taxon>Lophotrochozoa</taxon>
        <taxon>Mollusca</taxon>
        <taxon>Gastropoda</taxon>
        <taxon>Heterobranchia</taxon>
        <taxon>Euthyneura</taxon>
        <taxon>Panpulmonata</taxon>
        <taxon>Sacoglossa</taxon>
        <taxon>Placobranchoidea</taxon>
        <taxon>Plakobranchidae</taxon>
        <taxon>Elysia</taxon>
    </lineage>
</organism>
<dbReference type="Gene3D" id="3.40.1690.20">
    <property type="match status" value="1"/>
</dbReference>
<comment type="caution">
    <text evidence="20">The sequence shown here is derived from an EMBL/GenBank/DDBJ whole genome shotgun (WGS) entry which is preliminary data.</text>
</comment>
<dbReference type="InterPro" id="IPR003593">
    <property type="entry name" value="AAA+_ATPase"/>
</dbReference>
<dbReference type="SMART" id="SM00382">
    <property type="entry name" value="AAA"/>
    <property type="match status" value="1"/>
</dbReference>
<dbReference type="InterPro" id="IPR037219">
    <property type="entry name" value="Peptidase_M41-like"/>
</dbReference>
<evidence type="ECO:0000256" key="11">
    <source>
        <dbReference type="ARBA" id="ARBA00022833"/>
    </source>
</evidence>
<proteinExistence type="inferred from homology"/>
<feature type="compositionally biased region" description="Basic and acidic residues" evidence="17">
    <location>
        <begin position="240"/>
        <end position="264"/>
    </location>
</feature>
<dbReference type="InterPro" id="IPR050928">
    <property type="entry name" value="ATP-dep_Zn_Metalloprotease"/>
</dbReference>
<dbReference type="InterPro" id="IPR003959">
    <property type="entry name" value="ATPase_AAA_core"/>
</dbReference>
<dbReference type="Gene3D" id="3.40.50.300">
    <property type="entry name" value="P-loop containing nucleotide triphosphate hydrolases"/>
    <property type="match status" value="1"/>
</dbReference>
<keyword evidence="12" id="KW-0067">ATP-binding</keyword>
<evidence type="ECO:0000256" key="14">
    <source>
        <dbReference type="ARBA" id="ARBA00022989"/>
    </source>
</evidence>
<evidence type="ECO:0000256" key="18">
    <source>
        <dbReference type="SAM" id="Phobius"/>
    </source>
</evidence>
<evidence type="ECO:0000256" key="5">
    <source>
        <dbReference type="ARBA" id="ARBA00010550"/>
    </source>
</evidence>
<keyword evidence="11" id="KW-0862">Zinc</keyword>
<dbReference type="Proteomes" id="UP000762676">
    <property type="component" value="Unassembled WGS sequence"/>
</dbReference>
<dbReference type="GO" id="GO:0005524">
    <property type="term" value="F:ATP binding"/>
    <property type="evidence" value="ECO:0007669"/>
    <property type="project" value="UniProtKB-KW"/>
</dbReference>
<feature type="domain" description="AAA+ ATPase" evidence="19">
    <location>
        <begin position="500"/>
        <end position="638"/>
    </location>
</feature>
<comment type="subcellular location">
    <subcellularLocation>
        <location evidence="2">Membrane</location>
        <topology evidence="2">Multi-pass membrane protein</topology>
    </subcellularLocation>
    <subcellularLocation>
        <location evidence="3">Mitochondrion</location>
    </subcellularLocation>
</comment>
<evidence type="ECO:0000256" key="3">
    <source>
        <dbReference type="ARBA" id="ARBA00004173"/>
    </source>
</evidence>
<dbReference type="InterPro" id="IPR027417">
    <property type="entry name" value="P-loop_NTPase"/>
</dbReference>
<evidence type="ECO:0000256" key="16">
    <source>
        <dbReference type="ARBA" id="ARBA00023136"/>
    </source>
</evidence>
<keyword evidence="10" id="KW-0378">Hydrolase</keyword>
<evidence type="ECO:0000256" key="12">
    <source>
        <dbReference type="ARBA" id="ARBA00022840"/>
    </source>
</evidence>
<evidence type="ECO:0000259" key="19">
    <source>
        <dbReference type="SMART" id="SM00382"/>
    </source>
</evidence>
<dbReference type="HAMAP" id="MF_01458">
    <property type="entry name" value="FtsH"/>
    <property type="match status" value="1"/>
</dbReference>
<dbReference type="AlphaFoldDB" id="A0AAV4FQP5"/>
<dbReference type="GO" id="GO:0046872">
    <property type="term" value="F:metal ion binding"/>
    <property type="evidence" value="ECO:0007669"/>
    <property type="project" value="UniProtKB-KW"/>
</dbReference>
<dbReference type="Pfam" id="PF01434">
    <property type="entry name" value="Peptidase_M41"/>
    <property type="match status" value="1"/>
</dbReference>
<dbReference type="PANTHER" id="PTHR43655">
    <property type="entry name" value="ATP-DEPENDENT PROTEASE"/>
    <property type="match status" value="1"/>
</dbReference>
<comment type="cofactor">
    <cofactor evidence="1">
        <name>Zn(2+)</name>
        <dbReference type="ChEBI" id="CHEBI:29105"/>
    </cofactor>
</comment>
<dbReference type="GO" id="GO:0004176">
    <property type="term" value="F:ATP-dependent peptidase activity"/>
    <property type="evidence" value="ECO:0007669"/>
    <property type="project" value="InterPro"/>
</dbReference>
<dbReference type="EMBL" id="BMAT01000894">
    <property type="protein sequence ID" value="GFR75316.1"/>
    <property type="molecule type" value="Genomic_DNA"/>
</dbReference>
<dbReference type="PROSITE" id="PS00674">
    <property type="entry name" value="AAA"/>
    <property type="match status" value="1"/>
</dbReference>
<dbReference type="SUPFAM" id="SSF140990">
    <property type="entry name" value="FtsH protease domain-like"/>
    <property type="match status" value="1"/>
</dbReference>
<dbReference type="GO" id="GO:0004222">
    <property type="term" value="F:metalloendopeptidase activity"/>
    <property type="evidence" value="ECO:0007669"/>
    <property type="project" value="InterPro"/>
</dbReference>
<dbReference type="InterPro" id="IPR000642">
    <property type="entry name" value="Peptidase_M41"/>
</dbReference>
<comment type="similarity">
    <text evidence="5">In the N-terminal section; belongs to the AAA ATPase family.</text>
</comment>
<dbReference type="Pfam" id="PF17862">
    <property type="entry name" value="AAA_lid_3"/>
    <property type="match status" value="1"/>
</dbReference>
<keyword evidence="13" id="KW-0809">Transit peptide</keyword>
<evidence type="ECO:0000256" key="8">
    <source>
        <dbReference type="ARBA" id="ARBA00022723"/>
    </source>
</evidence>
<dbReference type="Pfam" id="PF00004">
    <property type="entry name" value="AAA"/>
    <property type="match status" value="1"/>
</dbReference>
<dbReference type="FunFam" id="3.40.50.300:FF:000277">
    <property type="entry name" value="ATP-dependent zinc metalloprotease FtsH"/>
    <property type="match status" value="1"/>
</dbReference>
<gene>
    <name evidence="20" type="ORF">ElyMa_000452300</name>
</gene>
<dbReference type="Gene3D" id="1.10.8.60">
    <property type="match status" value="1"/>
</dbReference>
<dbReference type="GO" id="GO:0016887">
    <property type="term" value="F:ATP hydrolysis activity"/>
    <property type="evidence" value="ECO:0007669"/>
    <property type="project" value="InterPro"/>
</dbReference>
<evidence type="ECO:0000313" key="20">
    <source>
        <dbReference type="EMBL" id="GFR75316.1"/>
    </source>
</evidence>
<dbReference type="FunFam" id="1.20.58.760:FF:000003">
    <property type="entry name" value="AFG3-like AAA ATPase 2"/>
    <property type="match status" value="1"/>
</dbReference>
<evidence type="ECO:0000256" key="15">
    <source>
        <dbReference type="ARBA" id="ARBA00023049"/>
    </source>
</evidence>
<evidence type="ECO:0000256" key="7">
    <source>
        <dbReference type="ARBA" id="ARBA00022692"/>
    </source>
</evidence>
<protein>
    <submittedName>
        <fullName evidence="20">ATP-dependent zinc metalloprotease FtsH</fullName>
    </submittedName>
</protein>
<sequence>MVSTPIPSVSQLETLLGKGYGSRAVDWANFVRDIFVKVVYWEYLQIKLRGEIEIDESLFGTKVKYHRGQPCVKVWLLGPVGQQRREENRRRNCVVLPDISPRKRHYGKHMIVVLTAPRTISSEKMDKFVGRALKKTSKLTLWRKLYSLGQHPKSLYKTSSLNILPWMTSIKATSGDICASCVSSRIKGISAHRYSMVLKTYREQIKGLAAVLSRSFAPAFGDTPTSLQDKTFSFFKKTGPHREKKESAHDKEKANERGREHDNEKPDEDGDEKERNRSELIRSFTTFVSVMVFVWLLSPGRREDGNPGGQSHISWSDFYHNILLKGEVKSIFIRFSSQDDGEDLAVIETHDGAVIKGHMTSHGRYVIKIPKGFNFEERVRHVEDELGMPLKDRIPIRYGHPNSWIMVAMDLMVVLVLFFFFRQMFQMFTKTKDGNRTDLMELFSGGIRQAKFTRVDVASKGAKAISFKDVAGLKEAKIEVMEFVDYLTSPQRFKDLGAKTPRGALLLGPPGCGKTLLARALATEAKVPFLAMGGSEFVEMIGGVGAARVRNLFKEARNKAPCIIYIDEIDAIGRSRSGYGNGGGEDEHTLNQLLVEMDGIGTQEGVIMLAATNRADILDKALLRPGRFDRHIMIDLPTLAEREEIFNVYLNKLTLAMPAEAYAKPLSRLTPGMSGADINNICNEAAIHAARDKKPKVDKEDFEYAVERVIAGVEKKTRLLSPTEKKVVAYHESGHALVGWMLKYTDALLRISIVPRTNSALGFAQYLPSDQKLYTQEELFERMCMALGGRAAESMIFNHVSTGAHDDLQRVTKMAYSQIRSFGMNSRVGTLSFPSEEEQPGQRPYSQKLARTMDEEARTLVAQAFLQTQKVLQDNKDKLHKLATTLLEREVLNYDEIEKLIGPPLHGKKNIIEPHGWEGIMPENGAATGKRKK</sequence>
<dbReference type="Gene3D" id="1.20.58.760">
    <property type="entry name" value="Peptidase M41"/>
    <property type="match status" value="1"/>
</dbReference>
<feature type="region of interest" description="Disordered" evidence="17">
    <location>
        <begin position="238"/>
        <end position="276"/>
    </location>
</feature>
<keyword evidence="8" id="KW-0479">Metal-binding</keyword>
<dbReference type="FunFam" id="1.10.8.60:FF:000033">
    <property type="entry name" value="paraplegin isoform X1"/>
    <property type="match status" value="1"/>
</dbReference>
<dbReference type="GO" id="GO:0005745">
    <property type="term" value="C:m-AAA complex"/>
    <property type="evidence" value="ECO:0007669"/>
    <property type="project" value="TreeGrafter"/>
</dbReference>
<dbReference type="InterPro" id="IPR041569">
    <property type="entry name" value="AAA_lid_3"/>
</dbReference>
<dbReference type="GO" id="GO:0034982">
    <property type="term" value="P:mitochondrial protein processing"/>
    <property type="evidence" value="ECO:0007669"/>
    <property type="project" value="TreeGrafter"/>
</dbReference>
<keyword evidence="14 18" id="KW-1133">Transmembrane helix</keyword>
<accession>A0AAV4FQP5</accession>
<dbReference type="InterPro" id="IPR005936">
    <property type="entry name" value="FtsH"/>
</dbReference>
<feature type="transmembrane region" description="Helical" evidence="18">
    <location>
        <begin position="403"/>
        <end position="421"/>
    </location>
</feature>
<keyword evidence="6" id="KW-0645">Protease</keyword>
<dbReference type="SUPFAM" id="SSF52540">
    <property type="entry name" value="P-loop containing nucleoside triphosphate hydrolases"/>
    <property type="match status" value="1"/>
</dbReference>
<evidence type="ECO:0000256" key="2">
    <source>
        <dbReference type="ARBA" id="ARBA00004141"/>
    </source>
</evidence>
<name>A0AAV4FQP5_9GAST</name>